<dbReference type="Pfam" id="PF07885">
    <property type="entry name" value="Ion_trans_2"/>
    <property type="match status" value="1"/>
</dbReference>
<sequence length="200" mass="21482">MTGAVRMAPGVGERVRAHRGRLFVLGVLRPSLTVALLVTAYYVLPLGDRVRGGGAVFLAAGLLVVTAVVVWEVRAILRSPYPLLQGVQALALVVPLFLLLFAGAYHSIEEVRPGSFTGALGKTDALYFVVTVFATVGFGDITPVAEPARILVTVQMLGDLLLLGLGLRVILTAVRHGRDRTEKTGGDDDRDRDLRARDDR</sequence>
<dbReference type="RefSeq" id="WP_237334626.1">
    <property type="nucleotide sequence ID" value="NZ_BAABCM010000001.1"/>
</dbReference>
<dbReference type="SUPFAM" id="SSF81324">
    <property type="entry name" value="Voltage-gated potassium channels"/>
    <property type="match status" value="1"/>
</dbReference>
<feature type="region of interest" description="Disordered" evidence="1">
    <location>
        <begin position="179"/>
        <end position="200"/>
    </location>
</feature>
<evidence type="ECO:0000313" key="4">
    <source>
        <dbReference type="EMBL" id="GAA3795680.1"/>
    </source>
</evidence>
<name>A0ABP7HI95_9PSEU</name>
<feature type="transmembrane region" description="Helical" evidence="2">
    <location>
        <begin position="150"/>
        <end position="171"/>
    </location>
</feature>
<keyword evidence="4" id="KW-0813">Transport</keyword>
<dbReference type="EMBL" id="BAABCM010000001">
    <property type="protein sequence ID" value="GAA3795680.1"/>
    <property type="molecule type" value="Genomic_DNA"/>
</dbReference>
<accession>A0ABP7HI95</accession>
<reference evidence="5" key="1">
    <citation type="journal article" date="2019" name="Int. J. Syst. Evol. Microbiol.">
        <title>The Global Catalogue of Microorganisms (GCM) 10K type strain sequencing project: providing services to taxonomists for standard genome sequencing and annotation.</title>
        <authorList>
            <consortium name="The Broad Institute Genomics Platform"/>
            <consortium name="The Broad Institute Genome Sequencing Center for Infectious Disease"/>
            <person name="Wu L."/>
            <person name="Ma J."/>
        </authorList>
    </citation>
    <scope>NUCLEOTIDE SEQUENCE [LARGE SCALE GENOMIC DNA]</scope>
    <source>
        <strain evidence="5">JCM 17017</strain>
    </source>
</reference>
<keyword evidence="2" id="KW-0472">Membrane</keyword>
<keyword evidence="2" id="KW-0812">Transmembrane</keyword>
<dbReference type="Proteomes" id="UP001501624">
    <property type="component" value="Unassembled WGS sequence"/>
</dbReference>
<keyword evidence="5" id="KW-1185">Reference proteome</keyword>
<keyword evidence="2" id="KW-1133">Transmembrane helix</keyword>
<feature type="transmembrane region" description="Helical" evidence="2">
    <location>
        <begin position="56"/>
        <end position="77"/>
    </location>
</feature>
<keyword evidence="4" id="KW-0406">Ion transport</keyword>
<feature type="transmembrane region" description="Helical" evidence="2">
    <location>
        <begin position="83"/>
        <end position="105"/>
    </location>
</feature>
<evidence type="ECO:0000256" key="2">
    <source>
        <dbReference type="SAM" id="Phobius"/>
    </source>
</evidence>
<evidence type="ECO:0000256" key="1">
    <source>
        <dbReference type="SAM" id="MobiDB-lite"/>
    </source>
</evidence>
<feature type="transmembrane region" description="Helical" evidence="2">
    <location>
        <begin position="125"/>
        <end position="144"/>
    </location>
</feature>
<feature type="transmembrane region" description="Helical" evidence="2">
    <location>
        <begin position="22"/>
        <end position="44"/>
    </location>
</feature>
<evidence type="ECO:0000313" key="5">
    <source>
        <dbReference type="Proteomes" id="UP001501624"/>
    </source>
</evidence>
<organism evidence="4 5">
    <name type="scientific">Amycolatopsis tucumanensis</name>
    <dbReference type="NCBI Taxonomy" id="401106"/>
    <lineage>
        <taxon>Bacteria</taxon>
        <taxon>Bacillati</taxon>
        <taxon>Actinomycetota</taxon>
        <taxon>Actinomycetes</taxon>
        <taxon>Pseudonocardiales</taxon>
        <taxon>Pseudonocardiaceae</taxon>
        <taxon>Amycolatopsis</taxon>
    </lineage>
</organism>
<feature type="domain" description="Potassium channel" evidence="3">
    <location>
        <begin position="96"/>
        <end position="174"/>
    </location>
</feature>
<evidence type="ECO:0000259" key="3">
    <source>
        <dbReference type="Pfam" id="PF07885"/>
    </source>
</evidence>
<dbReference type="Gene3D" id="1.10.287.70">
    <property type="match status" value="1"/>
</dbReference>
<protein>
    <submittedName>
        <fullName evidence="4">Potassium channel family protein</fullName>
    </submittedName>
</protein>
<dbReference type="GO" id="GO:0034220">
    <property type="term" value="P:monoatomic ion transmembrane transport"/>
    <property type="evidence" value="ECO:0007669"/>
    <property type="project" value="UniProtKB-KW"/>
</dbReference>
<dbReference type="InterPro" id="IPR013099">
    <property type="entry name" value="K_chnl_dom"/>
</dbReference>
<proteinExistence type="predicted"/>
<gene>
    <name evidence="4" type="ORF">GCM10022380_10900</name>
</gene>
<keyword evidence="4" id="KW-0407">Ion channel</keyword>
<comment type="caution">
    <text evidence="4">The sequence shown here is derived from an EMBL/GenBank/DDBJ whole genome shotgun (WGS) entry which is preliminary data.</text>
</comment>